<dbReference type="RefSeq" id="WP_202958467.1">
    <property type="nucleotide sequence ID" value="NZ_JAPCID010000016.1"/>
</dbReference>
<keyword evidence="4" id="KW-1185">Reference proteome</keyword>
<comment type="caution">
    <text evidence="3">The sequence shown here is derived from an EMBL/GenBank/DDBJ whole genome shotgun (WGS) entry which is preliminary data.</text>
</comment>
<evidence type="ECO:0008006" key="5">
    <source>
        <dbReference type="Google" id="ProtNLM"/>
    </source>
</evidence>
<feature type="transmembrane region" description="Helical" evidence="1">
    <location>
        <begin position="40"/>
        <end position="62"/>
    </location>
</feature>
<gene>
    <name evidence="3" type="ORF">OJ962_13225</name>
</gene>
<feature type="chain" id="PRO_5047530572" description="CcmD family protein" evidence="2">
    <location>
        <begin position="22"/>
        <end position="89"/>
    </location>
</feature>
<accession>A0ABT4RIR9</accession>
<keyword evidence="1" id="KW-0472">Membrane</keyword>
<protein>
    <recommendedName>
        <fullName evidence="5">CcmD family protein</fullName>
    </recommendedName>
</protein>
<evidence type="ECO:0000313" key="3">
    <source>
        <dbReference type="EMBL" id="MDA0138458.1"/>
    </source>
</evidence>
<evidence type="ECO:0000313" key="4">
    <source>
        <dbReference type="Proteomes" id="UP001147700"/>
    </source>
</evidence>
<organism evidence="3 4">
    <name type="scientific">Solirubrobacter deserti</name>
    <dbReference type="NCBI Taxonomy" id="2282478"/>
    <lineage>
        <taxon>Bacteria</taxon>
        <taxon>Bacillati</taxon>
        <taxon>Actinomycetota</taxon>
        <taxon>Thermoleophilia</taxon>
        <taxon>Solirubrobacterales</taxon>
        <taxon>Solirubrobacteraceae</taxon>
        <taxon>Solirubrobacter</taxon>
    </lineage>
</organism>
<keyword evidence="2" id="KW-0732">Signal</keyword>
<sequence length="89" mass="9724">MVRTALLTLWLLALSAPVALAYPGKDGGEGTWGLTNDRVVTMAGFIIIAGFPVIITILSIAYDRLEKRRLRRLAAEKARTARADVRGGW</sequence>
<proteinExistence type="predicted"/>
<dbReference type="EMBL" id="JAPCID010000016">
    <property type="protein sequence ID" value="MDA0138458.1"/>
    <property type="molecule type" value="Genomic_DNA"/>
</dbReference>
<evidence type="ECO:0000256" key="1">
    <source>
        <dbReference type="SAM" id="Phobius"/>
    </source>
</evidence>
<dbReference type="Proteomes" id="UP001147700">
    <property type="component" value="Unassembled WGS sequence"/>
</dbReference>
<reference evidence="3" key="1">
    <citation type="submission" date="2022-10" db="EMBL/GenBank/DDBJ databases">
        <title>The WGS of Solirubrobacter sp. CPCC 204708.</title>
        <authorList>
            <person name="Jiang Z."/>
        </authorList>
    </citation>
    <scope>NUCLEOTIDE SEQUENCE</scope>
    <source>
        <strain evidence="3">CPCC 204708</strain>
    </source>
</reference>
<evidence type="ECO:0000256" key="2">
    <source>
        <dbReference type="SAM" id="SignalP"/>
    </source>
</evidence>
<feature type="signal peptide" evidence="2">
    <location>
        <begin position="1"/>
        <end position="21"/>
    </location>
</feature>
<name>A0ABT4RIR9_9ACTN</name>
<keyword evidence="1" id="KW-1133">Transmembrane helix</keyword>
<keyword evidence="1" id="KW-0812">Transmembrane</keyword>